<sequence>MLKTPLIIFLRPSNYIRTLLIVSMKISDRSQLDRPETSIGFSFRFKSVVIFSILMQKLPYRSWWPLLYQQFDLFLHDGAGTFELHMHEKVQNPKFSCVSAKSSIEAA</sequence>
<organism evidence="1 2">
    <name type="scientific">Cuscuta epithymum</name>
    <dbReference type="NCBI Taxonomy" id="186058"/>
    <lineage>
        <taxon>Eukaryota</taxon>
        <taxon>Viridiplantae</taxon>
        <taxon>Streptophyta</taxon>
        <taxon>Embryophyta</taxon>
        <taxon>Tracheophyta</taxon>
        <taxon>Spermatophyta</taxon>
        <taxon>Magnoliopsida</taxon>
        <taxon>eudicotyledons</taxon>
        <taxon>Gunneridae</taxon>
        <taxon>Pentapetalae</taxon>
        <taxon>asterids</taxon>
        <taxon>lamiids</taxon>
        <taxon>Solanales</taxon>
        <taxon>Convolvulaceae</taxon>
        <taxon>Cuscuteae</taxon>
        <taxon>Cuscuta</taxon>
        <taxon>Cuscuta subgen. Cuscuta</taxon>
    </lineage>
</organism>
<evidence type="ECO:0000313" key="2">
    <source>
        <dbReference type="Proteomes" id="UP001152523"/>
    </source>
</evidence>
<protein>
    <submittedName>
        <fullName evidence="1">Uncharacterized protein</fullName>
    </submittedName>
</protein>
<keyword evidence="2" id="KW-1185">Reference proteome</keyword>
<dbReference type="Proteomes" id="UP001152523">
    <property type="component" value="Unassembled WGS sequence"/>
</dbReference>
<dbReference type="EMBL" id="CAMAPF010001074">
    <property type="protein sequence ID" value="CAH9145406.1"/>
    <property type="molecule type" value="Genomic_DNA"/>
</dbReference>
<name>A0AAV0GC33_9ASTE</name>
<proteinExistence type="predicted"/>
<accession>A0AAV0GC33</accession>
<gene>
    <name evidence="1" type="ORF">CEPIT_LOCUS42189</name>
</gene>
<comment type="caution">
    <text evidence="1">The sequence shown here is derived from an EMBL/GenBank/DDBJ whole genome shotgun (WGS) entry which is preliminary data.</text>
</comment>
<evidence type="ECO:0000313" key="1">
    <source>
        <dbReference type="EMBL" id="CAH9145406.1"/>
    </source>
</evidence>
<reference evidence="1" key="1">
    <citation type="submission" date="2022-07" db="EMBL/GenBank/DDBJ databases">
        <authorList>
            <person name="Macas J."/>
            <person name="Novak P."/>
            <person name="Neumann P."/>
        </authorList>
    </citation>
    <scope>NUCLEOTIDE SEQUENCE</scope>
</reference>
<dbReference type="AlphaFoldDB" id="A0AAV0GC33"/>